<dbReference type="InterPro" id="IPR011701">
    <property type="entry name" value="MFS"/>
</dbReference>
<dbReference type="RefSeq" id="WP_377459234.1">
    <property type="nucleotide sequence ID" value="NZ_JBHLUB010000029.1"/>
</dbReference>
<feature type="transmembrane region" description="Helical" evidence="6">
    <location>
        <begin position="351"/>
        <end position="369"/>
    </location>
</feature>
<evidence type="ECO:0000259" key="7">
    <source>
        <dbReference type="PROSITE" id="PS50850"/>
    </source>
</evidence>
<sequence>MDGQQQLKAHPATWWVVLAAGVIAAGHVWKVPAALEFIRSELGMDLVASGTFLGIVQVAGMLVGLPMALYAEIIGLRKGIIIGLGLLAAGSIAGAAAPNVSFLMASRAVEGLGFVMVTMVAPQLIRMVTEGKKINLAMGIWGAYQGFANLVAVLATAAAMSVMDWRAWWAVFAGLAILPMPWLLKWVPKDVVPADQSRSQIIAAAGKRTVRTIKTAPPWIAGVAFACYTMMWGALIGFMPTVLQEEGFSASAAGVWGALIGGVNIIGAVASGPLLERGIPLRALLIPTFVVMGAMSYIAFGLDVPIAVRIGAVMLFSAVGSLIPASLMRLAVELAPQGGSTSAVVGLMQQIFNGGNFIGPVIMAVLAQMTSGWDATWWFTAAASVLGIALALTLREERLGVRLRSS</sequence>
<organism evidence="8 9">
    <name type="scientific">Micrococcoides hystricis</name>
    <dbReference type="NCBI Taxonomy" id="1572761"/>
    <lineage>
        <taxon>Bacteria</taxon>
        <taxon>Bacillati</taxon>
        <taxon>Actinomycetota</taxon>
        <taxon>Actinomycetes</taxon>
        <taxon>Micrococcales</taxon>
        <taxon>Micrococcaceae</taxon>
        <taxon>Micrococcoides</taxon>
    </lineage>
</organism>
<feature type="transmembrane region" description="Helical" evidence="6">
    <location>
        <begin position="81"/>
        <end position="105"/>
    </location>
</feature>
<feature type="transmembrane region" description="Helical" evidence="6">
    <location>
        <begin position="49"/>
        <end position="69"/>
    </location>
</feature>
<dbReference type="PANTHER" id="PTHR43124:SF3">
    <property type="entry name" value="CHLORAMPHENICOL EFFLUX PUMP RV0191"/>
    <property type="match status" value="1"/>
</dbReference>
<dbReference type="EMBL" id="JBHLUB010000029">
    <property type="protein sequence ID" value="MFC0582231.1"/>
    <property type="molecule type" value="Genomic_DNA"/>
</dbReference>
<dbReference type="SUPFAM" id="SSF103473">
    <property type="entry name" value="MFS general substrate transporter"/>
    <property type="match status" value="1"/>
</dbReference>
<accession>A0ABV6PC92</accession>
<evidence type="ECO:0000313" key="9">
    <source>
        <dbReference type="Proteomes" id="UP001589862"/>
    </source>
</evidence>
<feature type="transmembrane region" description="Helical" evidence="6">
    <location>
        <begin position="219"/>
        <end position="242"/>
    </location>
</feature>
<feature type="transmembrane region" description="Helical" evidence="6">
    <location>
        <begin position="306"/>
        <end position="330"/>
    </location>
</feature>
<dbReference type="Proteomes" id="UP001589862">
    <property type="component" value="Unassembled WGS sequence"/>
</dbReference>
<feature type="transmembrane region" description="Helical" evidence="6">
    <location>
        <begin position="111"/>
        <end position="129"/>
    </location>
</feature>
<feature type="transmembrane region" description="Helical" evidence="6">
    <location>
        <begin position="281"/>
        <end position="300"/>
    </location>
</feature>
<dbReference type="Pfam" id="PF07690">
    <property type="entry name" value="MFS_1"/>
    <property type="match status" value="1"/>
</dbReference>
<feature type="domain" description="Major facilitator superfamily (MFS) profile" evidence="7">
    <location>
        <begin position="13"/>
        <end position="399"/>
    </location>
</feature>
<evidence type="ECO:0000256" key="6">
    <source>
        <dbReference type="SAM" id="Phobius"/>
    </source>
</evidence>
<dbReference type="InterPro" id="IPR036259">
    <property type="entry name" value="MFS_trans_sf"/>
</dbReference>
<comment type="subcellular location">
    <subcellularLocation>
        <location evidence="1">Cell membrane</location>
        <topology evidence="1">Multi-pass membrane protein</topology>
    </subcellularLocation>
</comment>
<comment type="caution">
    <text evidence="8">The sequence shown here is derived from an EMBL/GenBank/DDBJ whole genome shotgun (WGS) entry which is preliminary data.</text>
</comment>
<keyword evidence="5 6" id="KW-0472">Membrane</keyword>
<evidence type="ECO:0000256" key="2">
    <source>
        <dbReference type="ARBA" id="ARBA00022475"/>
    </source>
</evidence>
<gene>
    <name evidence="8" type="ORF">ACFFFR_07525</name>
</gene>
<dbReference type="InterPro" id="IPR020846">
    <property type="entry name" value="MFS_dom"/>
</dbReference>
<dbReference type="InterPro" id="IPR050189">
    <property type="entry name" value="MFS_Efflux_Transporters"/>
</dbReference>
<proteinExistence type="predicted"/>
<evidence type="ECO:0000256" key="5">
    <source>
        <dbReference type="ARBA" id="ARBA00023136"/>
    </source>
</evidence>
<evidence type="ECO:0000256" key="3">
    <source>
        <dbReference type="ARBA" id="ARBA00022692"/>
    </source>
</evidence>
<keyword evidence="9" id="KW-1185">Reference proteome</keyword>
<keyword evidence="2" id="KW-1003">Cell membrane</keyword>
<evidence type="ECO:0000313" key="8">
    <source>
        <dbReference type="EMBL" id="MFC0582231.1"/>
    </source>
</evidence>
<feature type="transmembrane region" description="Helical" evidence="6">
    <location>
        <begin position="141"/>
        <end position="161"/>
    </location>
</feature>
<keyword evidence="4 6" id="KW-1133">Transmembrane helix</keyword>
<feature type="transmembrane region" description="Helical" evidence="6">
    <location>
        <begin position="375"/>
        <end position="394"/>
    </location>
</feature>
<evidence type="ECO:0000256" key="1">
    <source>
        <dbReference type="ARBA" id="ARBA00004651"/>
    </source>
</evidence>
<keyword evidence="3 6" id="KW-0812">Transmembrane</keyword>
<feature type="transmembrane region" description="Helical" evidence="6">
    <location>
        <begin position="167"/>
        <end position="184"/>
    </location>
</feature>
<dbReference type="Gene3D" id="1.20.1250.20">
    <property type="entry name" value="MFS general substrate transporter like domains"/>
    <property type="match status" value="1"/>
</dbReference>
<feature type="transmembrane region" description="Helical" evidence="6">
    <location>
        <begin position="12"/>
        <end position="29"/>
    </location>
</feature>
<dbReference type="PROSITE" id="PS50850">
    <property type="entry name" value="MFS"/>
    <property type="match status" value="1"/>
</dbReference>
<name>A0ABV6PC92_9MICC</name>
<reference evidence="8 9" key="1">
    <citation type="submission" date="2024-09" db="EMBL/GenBank/DDBJ databases">
        <authorList>
            <person name="Sun Q."/>
            <person name="Mori K."/>
        </authorList>
    </citation>
    <scope>NUCLEOTIDE SEQUENCE [LARGE SCALE GENOMIC DNA]</scope>
    <source>
        <strain evidence="8 9">NCAIM B.02604</strain>
    </source>
</reference>
<feature type="transmembrane region" description="Helical" evidence="6">
    <location>
        <begin position="248"/>
        <end position="269"/>
    </location>
</feature>
<dbReference type="PANTHER" id="PTHR43124">
    <property type="entry name" value="PURINE EFFLUX PUMP PBUE"/>
    <property type="match status" value="1"/>
</dbReference>
<protein>
    <submittedName>
        <fullName evidence="8">CynX/NimT family MFS transporter</fullName>
    </submittedName>
</protein>
<evidence type="ECO:0000256" key="4">
    <source>
        <dbReference type="ARBA" id="ARBA00022989"/>
    </source>
</evidence>